<dbReference type="PANTHER" id="PTHR21666">
    <property type="entry name" value="PEPTIDASE-RELATED"/>
    <property type="match status" value="1"/>
</dbReference>
<dbReference type="PANTHER" id="PTHR21666:SF270">
    <property type="entry name" value="MUREIN HYDROLASE ACTIVATOR ENVC"/>
    <property type="match status" value="1"/>
</dbReference>
<dbReference type="AlphaFoldDB" id="A0A248JQU7"/>
<sequence length="391" mass="40457">MLRCRLAQVLVASGVLAAAFGANAGARAEPDAHSITPLDIRILRPASVVPATDGRHLVFEALISNFSPVPMTLATVRLGTVAQPAALARFEGAALTALLSRPGRPSGDGQPPVTIIQGNTYAAALFDVHLGDDAEVADLRLALTIAPFKPDLPDTTLNTAVAVPLDRATPVVVSAPVAGTGWVAFNGLSATSIHRTTVMVVDGQARVPERYAIDFMRLTGDGREFGGDQARNESWPGYGQAVLAVADGVIESVRDGFPDNVPGRPPAQKVTLDTIAGNQVVLRMKGGAYAFYAHLIPGSIPVRPGQAVHKGEVLGRLGNSGQSDAPHLHFQVGDGGHIAASDGLPFVFDAFTLLGVVADTAAADAGGAWTPSQAPQPRHGQLPAENAVTGF</sequence>
<feature type="chain" id="PRO_5012015415" description="M23ase beta-sheet core domain-containing protein" evidence="2">
    <location>
        <begin position="25"/>
        <end position="391"/>
    </location>
</feature>
<evidence type="ECO:0000256" key="1">
    <source>
        <dbReference type="SAM" id="MobiDB-lite"/>
    </source>
</evidence>
<protein>
    <recommendedName>
        <fullName evidence="3">M23ase beta-sheet core domain-containing protein</fullName>
    </recommendedName>
</protein>
<keyword evidence="5" id="KW-1185">Reference proteome</keyword>
<gene>
    <name evidence="4" type="ORF">Y958_07015</name>
</gene>
<evidence type="ECO:0000313" key="5">
    <source>
        <dbReference type="Proteomes" id="UP000197153"/>
    </source>
</evidence>
<dbReference type="RefSeq" id="WP_088871433.1">
    <property type="nucleotide sequence ID" value="NZ_CP022110.1"/>
</dbReference>
<reference evidence="4 5" key="1">
    <citation type="submission" date="2017-06" db="EMBL/GenBank/DDBJ databases">
        <title>Complete genome sequence of Nitrospirillum amazonense strain CBAmC, an endophytic nitrogen-fixing and plant growth-promoting bacterium, isolated from sugarcane.</title>
        <authorList>
            <person name="Schwab S."/>
            <person name="dos Santos Teixeira K.R."/>
            <person name="Simoes Araujo J.L."/>
            <person name="Soares Vidal M."/>
            <person name="Borges de Freitas H.R."/>
            <person name="Rivello Crivelaro A.L."/>
            <person name="Bueno de Camargo Nunes A."/>
            <person name="dos Santos C.M."/>
            <person name="Palmeira da Silva Rosa D."/>
            <person name="da Silva Padilha D."/>
            <person name="da Silva E."/>
            <person name="Araujo Terra L."/>
            <person name="Soares Mendes V."/>
            <person name="Farinelli L."/>
            <person name="Magalhaes Cruz L."/>
            <person name="Baldani J.I."/>
        </authorList>
    </citation>
    <scope>NUCLEOTIDE SEQUENCE [LARGE SCALE GENOMIC DNA]</scope>
    <source>
        <strain evidence="4 5">CBAmC</strain>
    </source>
</reference>
<accession>A0A248JQU7</accession>
<dbReference type="InterPro" id="IPR016047">
    <property type="entry name" value="M23ase_b-sheet_dom"/>
</dbReference>
<dbReference type="Gene3D" id="2.70.70.10">
    <property type="entry name" value="Glucose Permease (Domain IIA)"/>
    <property type="match status" value="1"/>
</dbReference>
<dbReference type="Proteomes" id="UP000197153">
    <property type="component" value="Chromosome 1"/>
</dbReference>
<evidence type="ECO:0000256" key="2">
    <source>
        <dbReference type="SAM" id="SignalP"/>
    </source>
</evidence>
<dbReference type="CDD" id="cd12797">
    <property type="entry name" value="M23_peptidase"/>
    <property type="match status" value="1"/>
</dbReference>
<dbReference type="InterPro" id="IPR050570">
    <property type="entry name" value="Cell_wall_metabolism_enzyme"/>
</dbReference>
<dbReference type="SUPFAM" id="SSF51261">
    <property type="entry name" value="Duplicated hybrid motif"/>
    <property type="match status" value="1"/>
</dbReference>
<dbReference type="InterPro" id="IPR011055">
    <property type="entry name" value="Dup_hybrid_motif"/>
</dbReference>
<dbReference type="KEGG" id="nao:Y958_07015"/>
<evidence type="ECO:0000259" key="3">
    <source>
        <dbReference type="Pfam" id="PF01551"/>
    </source>
</evidence>
<dbReference type="GO" id="GO:0004222">
    <property type="term" value="F:metalloendopeptidase activity"/>
    <property type="evidence" value="ECO:0007669"/>
    <property type="project" value="TreeGrafter"/>
</dbReference>
<proteinExistence type="predicted"/>
<name>A0A248JQU7_9PROT</name>
<organism evidence="4 5">
    <name type="scientific">Nitrospirillum viridazoti CBAmc</name>
    <dbReference type="NCBI Taxonomy" id="1441467"/>
    <lineage>
        <taxon>Bacteria</taxon>
        <taxon>Pseudomonadati</taxon>
        <taxon>Pseudomonadota</taxon>
        <taxon>Alphaproteobacteria</taxon>
        <taxon>Rhodospirillales</taxon>
        <taxon>Azospirillaceae</taxon>
        <taxon>Nitrospirillum</taxon>
        <taxon>Nitrospirillum viridazoti</taxon>
    </lineage>
</organism>
<dbReference type="EMBL" id="CP022110">
    <property type="protein sequence ID" value="ASG20584.1"/>
    <property type="molecule type" value="Genomic_DNA"/>
</dbReference>
<dbReference type="Pfam" id="PF01551">
    <property type="entry name" value="Peptidase_M23"/>
    <property type="match status" value="1"/>
</dbReference>
<feature type="signal peptide" evidence="2">
    <location>
        <begin position="1"/>
        <end position="24"/>
    </location>
</feature>
<feature type="region of interest" description="Disordered" evidence="1">
    <location>
        <begin position="366"/>
        <end position="391"/>
    </location>
</feature>
<evidence type="ECO:0000313" key="4">
    <source>
        <dbReference type="EMBL" id="ASG20584.1"/>
    </source>
</evidence>
<feature type="domain" description="M23ase beta-sheet core" evidence="3">
    <location>
        <begin position="238"/>
        <end position="335"/>
    </location>
</feature>
<keyword evidence="2" id="KW-0732">Signal</keyword>